<dbReference type="RefSeq" id="WP_192107062.1">
    <property type="nucleotide sequence ID" value="NZ_JACYXJ010000001.1"/>
</dbReference>
<comment type="catalytic activity">
    <reaction evidence="2">
        <text>aldehydo-D-ribose 5-phosphate = D-ribulose 5-phosphate</text>
        <dbReference type="Rhea" id="RHEA:14657"/>
        <dbReference type="ChEBI" id="CHEBI:58121"/>
        <dbReference type="ChEBI" id="CHEBI:58273"/>
        <dbReference type="EC" id="5.3.1.6"/>
    </reaction>
</comment>
<feature type="binding site" evidence="2">
    <location>
        <begin position="27"/>
        <end position="30"/>
    </location>
    <ligand>
        <name>substrate</name>
    </ligand>
</feature>
<dbReference type="InterPro" id="IPR020672">
    <property type="entry name" value="Ribose5P_isomerase_typA_subgr"/>
</dbReference>
<dbReference type="Gene3D" id="3.30.70.260">
    <property type="match status" value="1"/>
</dbReference>
<comment type="subunit">
    <text evidence="2">Homodimer.</text>
</comment>
<dbReference type="PANTHER" id="PTHR43748">
    <property type="entry name" value="RIBOSE-5-PHOSPHATE ISOMERASE 3, CHLOROPLASTIC-RELATED"/>
    <property type="match status" value="1"/>
</dbReference>
<feature type="binding site" evidence="2">
    <location>
        <begin position="82"/>
        <end position="85"/>
    </location>
    <ligand>
        <name>substrate</name>
    </ligand>
</feature>
<protein>
    <recommendedName>
        <fullName evidence="2">Ribose-5-phosphate isomerase A</fullName>
        <ecNumber evidence="2">5.3.1.6</ecNumber>
    </recommendedName>
    <alternativeName>
        <fullName evidence="2">Phosphoriboisomerase A</fullName>
        <shortName evidence="2">PRI</shortName>
    </alternativeName>
</protein>
<dbReference type="EMBL" id="JACYXJ010000001">
    <property type="protein sequence ID" value="MBD8875192.1"/>
    <property type="molecule type" value="Genomic_DNA"/>
</dbReference>
<dbReference type="InterPro" id="IPR050262">
    <property type="entry name" value="Ribose-5P_isomerase"/>
</dbReference>
<proteinExistence type="inferred from homology"/>
<organism evidence="3 4">
    <name type="scientific">Roseibium polysiphoniae</name>
    <dbReference type="NCBI Taxonomy" id="2571221"/>
    <lineage>
        <taxon>Bacteria</taxon>
        <taxon>Pseudomonadati</taxon>
        <taxon>Pseudomonadota</taxon>
        <taxon>Alphaproteobacteria</taxon>
        <taxon>Hyphomicrobiales</taxon>
        <taxon>Stappiaceae</taxon>
        <taxon>Roseibium</taxon>
    </lineage>
</organism>
<gene>
    <name evidence="2 3" type="primary">rpiA</name>
    <name evidence="3" type="ORF">IG617_02720</name>
</gene>
<dbReference type="Gene3D" id="3.40.50.1360">
    <property type="match status" value="1"/>
</dbReference>
<sequence length="236" mass="24479">MSDEWKRLAAERAVEDVMPGMKLGIGTGSTAEHFVKALGARVRDGLDVIGVPTSERTRELALSEGIQLTTLEAEPQLDLTVDGADELDPSLVLIKGGGGALLREKIVAAASKRMIVIADASKVVDVLGAFALPIEVMPFGLAATWNAIEAALAENGLSGDLVLRGGKDHPFVTDGGHYIIDAALGRIEHPACLAEDLAAIPGVVEHGLFIGLADKAYVAGADGVLVVEATAQDAEN</sequence>
<dbReference type="Pfam" id="PF06026">
    <property type="entry name" value="Rib_5-P_isom_A"/>
    <property type="match status" value="1"/>
</dbReference>
<feature type="binding site" evidence="2">
    <location>
        <position position="122"/>
    </location>
    <ligand>
        <name>substrate</name>
    </ligand>
</feature>
<comment type="similarity">
    <text evidence="2">Belongs to the ribose 5-phosphate isomerase family.</text>
</comment>
<evidence type="ECO:0000313" key="3">
    <source>
        <dbReference type="EMBL" id="MBD8875192.1"/>
    </source>
</evidence>
<feature type="binding site" evidence="2">
    <location>
        <begin position="95"/>
        <end position="98"/>
    </location>
    <ligand>
        <name>substrate</name>
    </ligand>
</feature>
<dbReference type="GO" id="GO:0004751">
    <property type="term" value="F:ribose-5-phosphate isomerase activity"/>
    <property type="evidence" value="ECO:0007669"/>
    <property type="project" value="UniProtKB-EC"/>
</dbReference>
<dbReference type="SUPFAM" id="SSF75445">
    <property type="entry name" value="D-ribose-5-phosphate isomerase (RpiA), lid domain"/>
    <property type="match status" value="1"/>
</dbReference>
<keyword evidence="4" id="KW-1185">Reference proteome</keyword>
<dbReference type="NCBIfam" id="TIGR00021">
    <property type="entry name" value="rpiA"/>
    <property type="match status" value="1"/>
</dbReference>
<name>A0ABR9C618_9HYPH</name>
<dbReference type="Proteomes" id="UP000615687">
    <property type="component" value="Unassembled WGS sequence"/>
</dbReference>
<evidence type="ECO:0000313" key="4">
    <source>
        <dbReference type="Proteomes" id="UP000615687"/>
    </source>
</evidence>
<dbReference type="EC" id="5.3.1.6" evidence="2"/>
<comment type="caution">
    <text evidence="3">The sequence shown here is derived from an EMBL/GenBank/DDBJ whole genome shotgun (WGS) entry which is preliminary data.</text>
</comment>
<dbReference type="InterPro" id="IPR004788">
    <property type="entry name" value="Ribose5P_isomerase_type_A"/>
</dbReference>
<comment type="pathway">
    <text evidence="2">Carbohydrate degradation; pentose phosphate pathway; D-ribose 5-phosphate from D-ribulose 5-phosphate (non-oxidative stage): step 1/1.</text>
</comment>
<dbReference type="InterPro" id="IPR037171">
    <property type="entry name" value="NagB/RpiA_transferase-like"/>
</dbReference>
<feature type="active site" description="Proton acceptor" evidence="2">
    <location>
        <position position="104"/>
    </location>
</feature>
<dbReference type="CDD" id="cd01398">
    <property type="entry name" value="RPI_A"/>
    <property type="match status" value="1"/>
</dbReference>
<accession>A0ABR9C618</accession>
<comment type="function">
    <text evidence="2">Catalyzes the reversible conversion of ribose-5-phosphate to ribulose 5-phosphate.</text>
</comment>
<dbReference type="HAMAP" id="MF_00170">
    <property type="entry name" value="Rib_5P_isom_A"/>
    <property type="match status" value="1"/>
</dbReference>
<dbReference type="NCBIfam" id="NF001924">
    <property type="entry name" value="PRK00702.1"/>
    <property type="match status" value="1"/>
</dbReference>
<dbReference type="SUPFAM" id="SSF100950">
    <property type="entry name" value="NagB/RpiA/CoA transferase-like"/>
    <property type="match status" value="1"/>
</dbReference>
<evidence type="ECO:0000256" key="1">
    <source>
        <dbReference type="ARBA" id="ARBA00023235"/>
    </source>
</evidence>
<reference evidence="3 4" key="1">
    <citation type="submission" date="2020-09" db="EMBL/GenBank/DDBJ databases">
        <title>The genome sequence of type strain Labrenzia polysiphoniae KACC 19711.</title>
        <authorList>
            <person name="Liu Y."/>
        </authorList>
    </citation>
    <scope>NUCLEOTIDE SEQUENCE [LARGE SCALE GENOMIC DNA]</scope>
    <source>
        <strain evidence="3 4">KACC 19711</strain>
    </source>
</reference>
<evidence type="ECO:0000256" key="2">
    <source>
        <dbReference type="HAMAP-Rule" id="MF_00170"/>
    </source>
</evidence>
<dbReference type="PANTHER" id="PTHR43748:SF3">
    <property type="entry name" value="RIBOSE-5-PHOSPHATE ISOMERASE 3, CHLOROPLASTIC-RELATED"/>
    <property type="match status" value="1"/>
</dbReference>
<keyword evidence="1 2" id="KW-0413">Isomerase</keyword>